<organism evidence="9 10">
    <name type="scientific">Elysia marginata</name>
    <dbReference type="NCBI Taxonomy" id="1093978"/>
    <lineage>
        <taxon>Eukaryota</taxon>
        <taxon>Metazoa</taxon>
        <taxon>Spiralia</taxon>
        <taxon>Lophotrochozoa</taxon>
        <taxon>Mollusca</taxon>
        <taxon>Gastropoda</taxon>
        <taxon>Heterobranchia</taxon>
        <taxon>Euthyneura</taxon>
        <taxon>Panpulmonata</taxon>
        <taxon>Sacoglossa</taxon>
        <taxon>Placobranchoidea</taxon>
        <taxon>Plakobranchidae</taxon>
        <taxon>Elysia</taxon>
    </lineage>
</organism>
<dbReference type="InterPro" id="IPR008991">
    <property type="entry name" value="Translation_prot_SH3-like_sf"/>
</dbReference>
<dbReference type="CDD" id="cd06089">
    <property type="entry name" value="KOW_RPL26"/>
    <property type="match status" value="1"/>
</dbReference>
<dbReference type="Pfam" id="PF17136">
    <property type="entry name" value="ribosomal_L24"/>
    <property type="match status" value="1"/>
</dbReference>
<comment type="caution">
    <text evidence="9">The sequence shown here is derived from an EMBL/GenBank/DDBJ whole genome shotgun (WGS) entry which is preliminary data.</text>
</comment>
<dbReference type="InterPro" id="IPR005825">
    <property type="entry name" value="Ribosomal_uL24_CS"/>
</dbReference>
<dbReference type="HAMAP" id="MF_01326_B">
    <property type="entry name" value="Ribosomal_uL24_B"/>
    <property type="match status" value="1"/>
</dbReference>
<dbReference type="SUPFAM" id="SSF50104">
    <property type="entry name" value="Translation proteins SH3-like domain"/>
    <property type="match status" value="1"/>
</dbReference>
<feature type="compositionally biased region" description="Basic and acidic residues" evidence="7">
    <location>
        <begin position="112"/>
        <end position="151"/>
    </location>
</feature>
<feature type="region of interest" description="Disordered" evidence="7">
    <location>
        <begin position="45"/>
        <end position="151"/>
    </location>
</feature>
<dbReference type="InterPro" id="IPR057264">
    <property type="entry name" value="Ribosomal_uL24_C"/>
</dbReference>
<dbReference type="GO" id="GO:1990904">
    <property type="term" value="C:ribonucleoprotein complex"/>
    <property type="evidence" value="ECO:0007669"/>
    <property type="project" value="UniProtKB-KW"/>
</dbReference>
<evidence type="ECO:0000256" key="3">
    <source>
        <dbReference type="ARBA" id="ARBA00023274"/>
    </source>
</evidence>
<dbReference type="InterPro" id="IPR041988">
    <property type="entry name" value="Ribosomal_uL24_KOW"/>
</dbReference>
<sequence>MAKKSIKKNDEVLVIAGSHKGAKGKVIKVSKDKQRVTIDKVNISKKHVKPTQQNPDGGIQEFESPIHISNVKLVAKGKEAKAEKKAKKEAAKEAKVEAKETKSEKTAAPTKAVKEKKEVKEEKANKPQKTSEPKDDSSKPAQTKEVKEEEK</sequence>
<feature type="domain" description="KOW" evidence="8">
    <location>
        <begin position="5"/>
        <end position="32"/>
    </location>
</feature>
<dbReference type="Gene3D" id="2.30.30.30">
    <property type="match status" value="1"/>
</dbReference>
<evidence type="ECO:0000256" key="4">
    <source>
        <dbReference type="ARBA" id="ARBA00035283"/>
    </source>
</evidence>
<dbReference type="GO" id="GO:0003735">
    <property type="term" value="F:structural constituent of ribosome"/>
    <property type="evidence" value="ECO:0007669"/>
    <property type="project" value="InterPro"/>
</dbReference>
<evidence type="ECO:0000256" key="2">
    <source>
        <dbReference type="ARBA" id="ARBA00022980"/>
    </source>
</evidence>
<dbReference type="EMBL" id="BMAT01007964">
    <property type="protein sequence ID" value="GFR75234.1"/>
    <property type="molecule type" value="Genomic_DNA"/>
</dbReference>
<feature type="compositionally biased region" description="Basic and acidic residues" evidence="7">
    <location>
        <begin position="76"/>
        <end position="105"/>
    </location>
</feature>
<dbReference type="InterPro" id="IPR005824">
    <property type="entry name" value="KOW"/>
</dbReference>
<dbReference type="PANTHER" id="PTHR12903">
    <property type="entry name" value="MITOCHONDRIAL RIBOSOMAL PROTEIN L24"/>
    <property type="match status" value="1"/>
</dbReference>
<keyword evidence="10" id="KW-1185">Reference proteome</keyword>
<evidence type="ECO:0000256" key="6">
    <source>
        <dbReference type="RuleBase" id="RU003477"/>
    </source>
</evidence>
<dbReference type="Pfam" id="PF00467">
    <property type="entry name" value="KOW"/>
    <property type="match status" value="1"/>
</dbReference>
<proteinExistence type="inferred from homology"/>
<dbReference type="Proteomes" id="UP000762676">
    <property type="component" value="Unassembled WGS sequence"/>
</dbReference>
<dbReference type="GO" id="GO:0003723">
    <property type="term" value="F:RNA binding"/>
    <property type="evidence" value="ECO:0007669"/>
    <property type="project" value="InterPro"/>
</dbReference>
<evidence type="ECO:0000313" key="9">
    <source>
        <dbReference type="EMBL" id="GFR75234.1"/>
    </source>
</evidence>
<evidence type="ECO:0000256" key="5">
    <source>
        <dbReference type="ARBA" id="ARBA00035357"/>
    </source>
</evidence>
<dbReference type="InterPro" id="IPR014722">
    <property type="entry name" value="Rib_uL2_dom2"/>
</dbReference>
<accession>A0AAV4FQH2</accession>
<keyword evidence="3 6" id="KW-0687">Ribonucleoprotein</keyword>
<keyword evidence="2 6" id="KW-0689">Ribosomal protein</keyword>
<protein>
    <recommendedName>
        <fullName evidence="4">Large ribosomal subunit protein uL24m</fullName>
    </recommendedName>
    <alternativeName>
        <fullName evidence="5">39S ribosomal protein L24, mitochondrial</fullName>
    </alternativeName>
</protein>
<dbReference type="AlphaFoldDB" id="A0AAV4FQH2"/>
<evidence type="ECO:0000259" key="8">
    <source>
        <dbReference type="SMART" id="SM00739"/>
    </source>
</evidence>
<evidence type="ECO:0000313" key="10">
    <source>
        <dbReference type="Proteomes" id="UP000762676"/>
    </source>
</evidence>
<dbReference type="SMART" id="SM00739">
    <property type="entry name" value="KOW"/>
    <property type="match status" value="1"/>
</dbReference>
<dbReference type="GO" id="GO:0005840">
    <property type="term" value="C:ribosome"/>
    <property type="evidence" value="ECO:0007669"/>
    <property type="project" value="UniProtKB-KW"/>
</dbReference>
<dbReference type="NCBIfam" id="TIGR01079">
    <property type="entry name" value="rplX_bact"/>
    <property type="match status" value="1"/>
</dbReference>
<name>A0AAV4FQH2_9GAST</name>
<dbReference type="PROSITE" id="PS01108">
    <property type="entry name" value="RIBOSOMAL_L24"/>
    <property type="match status" value="1"/>
</dbReference>
<evidence type="ECO:0000256" key="1">
    <source>
        <dbReference type="ARBA" id="ARBA00010618"/>
    </source>
</evidence>
<dbReference type="GO" id="GO:0006412">
    <property type="term" value="P:translation"/>
    <property type="evidence" value="ECO:0007669"/>
    <property type="project" value="InterPro"/>
</dbReference>
<reference evidence="9 10" key="1">
    <citation type="journal article" date="2021" name="Elife">
        <title>Chloroplast acquisition without the gene transfer in kleptoplastic sea slugs, Plakobranchus ocellatus.</title>
        <authorList>
            <person name="Maeda T."/>
            <person name="Takahashi S."/>
            <person name="Yoshida T."/>
            <person name="Shimamura S."/>
            <person name="Takaki Y."/>
            <person name="Nagai Y."/>
            <person name="Toyoda A."/>
            <person name="Suzuki Y."/>
            <person name="Arimoto A."/>
            <person name="Ishii H."/>
            <person name="Satoh N."/>
            <person name="Nishiyama T."/>
            <person name="Hasebe M."/>
            <person name="Maruyama T."/>
            <person name="Minagawa J."/>
            <person name="Obokata J."/>
            <person name="Shigenobu S."/>
        </authorList>
    </citation>
    <scope>NUCLEOTIDE SEQUENCE [LARGE SCALE GENOMIC DNA]</scope>
</reference>
<gene>
    <name evidence="9" type="ORF">ElyMa_003914200</name>
</gene>
<dbReference type="InterPro" id="IPR003256">
    <property type="entry name" value="Ribosomal_uL24"/>
</dbReference>
<evidence type="ECO:0000256" key="7">
    <source>
        <dbReference type="SAM" id="MobiDB-lite"/>
    </source>
</evidence>
<comment type="similarity">
    <text evidence="1 6">Belongs to the universal ribosomal protein uL24 family.</text>
</comment>